<evidence type="ECO:0000313" key="3">
    <source>
        <dbReference type="Proteomes" id="UP001327225"/>
    </source>
</evidence>
<protein>
    <submittedName>
        <fullName evidence="2">SMP-30/gluconolactonase/LRE family protein</fullName>
    </submittedName>
</protein>
<proteinExistence type="predicted"/>
<dbReference type="PANTHER" id="PTHR47572">
    <property type="entry name" value="LIPOPROTEIN-RELATED"/>
    <property type="match status" value="1"/>
</dbReference>
<dbReference type="EMBL" id="CP141059">
    <property type="protein sequence ID" value="WQQ25382.1"/>
    <property type="molecule type" value="Genomic_DNA"/>
</dbReference>
<dbReference type="PANTHER" id="PTHR47572:SF5">
    <property type="entry name" value="BLR2277 PROTEIN"/>
    <property type="match status" value="1"/>
</dbReference>
<organism evidence="2 3">
    <name type="scientific">Nocardioides bizhenqiangii</name>
    <dbReference type="NCBI Taxonomy" id="3095076"/>
    <lineage>
        <taxon>Bacteria</taxon>
        <taxon>Bacillati</taxon>
        <taxon>Actinomycetota</taxon>
        <taxon>Actinomycetes</taxon>
        <taxon>Propionibacteriales</taxon>
        <taxon>Nocardioidaceae</taxon>
        <taxon>Nocardioides</taxon>
    </lineage>
</organism>
<dbReference type="InterPro" id="IPR005511">
    <property type="entry name" value="SMP-30"/>
</dbReference>
<dbReference type="InterPro" id="IPR011042">
    <property type="entry name" value="6-blade_b-propeller_TolB-like"/>
</dbReference>
<dbReference type="RefSeq" id="WP_322455910.1">
    <property type="nucleotide sequence ID" value="NZ_CP141059.1"/>
</dbReference>
<gene>
    <name evidence="2" type="ORF">SHK19_15600</name>
</gene>
<name>A0ABZ0ZP04_9ACTN</name>
<dbReference type="Pfam" id="PF08450">
    <property type="entry name" value="SGL"/>
    <property type="match status" value="1"/>
</dbReference>
<dbReference type="PRINTS" id="PR01790">
    <property type="entry name" value="SMP30FAMILY"/>
</dbReference>
<dbReference type="SUPFAM" id="SSF63829">
    <property type="entry name" value="Calcium-dependent phosphotriesterase"/>
    <property type="match status" value="1"/>
</dbReference>
<dbReference type="Gene3D" id="2.120.10.30">
    <property type="entry name" value="TolB, C-terminal domain"/>
    <property type="match status" value="1"/>
</dbReference>
<keyword evidence="3" id="KW-1185">Reference proteome</keyword>
<reference evidence="3" key="1">
    <citation type="submission" date="2023-12" db="EMBL/GenBank/DDBJ databases">
        <title>Novel species in genus Nocardioides.</title>
        <authorList>
            <person name="Zhou H."/>
        </authorList>
    </citation>
    <scope>NUCLEOTIDE SEQUENCE [LARGE SCALE GENOMIC DNA]</scope>
    <source>
        <strain evidence="3">HM61</strain>
    </source>
</reference>
<accession>A0ABZ0ZP04</accession>
<feature type="domain" description="SMP-30/Gluconolactonase/LRE-like region" evidence="1">
    <location>
        <begin position="12"/>
        <end position="254"/>
    </location>
</feature>
<dbReference type="InterPro" id="IPR013658">
    <property type="entry name" value="SGL"/>
</dbReference>
<dbReference type="InterPro" id="IPR051262">
    <property type="entry name" value="SMP-30/CGR1_Lactonase"/>
</dbReference>
<evidence type="ECO:0000259" key="1">
    <source>
        <dbReference type="Pfam" id="PF08450"/>
    </source>
</evidence>
<dbReference type="Proteomes" id="UP001327225">
    <property type="component" value="Chromosome"/>
</dbReference>
<evidence type="ECO:0000313" key="2">
    <source>
        <dbReference type="EMBL" id="WQQ25382.1"/>
    </source>
</evidence>
<sequence>MTRKLLFEDLAFGESPRWHDGRLYLSDVFAKRVVSVGLNGSSEVVVDLDDHPSGLGWLPDGRMLVVSMLEQKLLRLEDDKLVEHADLSELCPGACNDMVVDGHGRAYVGNAGYPYRYRGQPVEVRRATSLVLVHPDGRAAVQPGTLMFPNGAVVSSDGDTLVVAQSHGARLTAYDIDDDGTLRNERVFAALPSSFDHPDGICMDAEGGVWMAQPEPQACVRVVDGGQVTHVIDTAPWECIACMLGGEDGRTLFLVLSPSRHDGVNAEFTLGGQPAQSRVGRVELQRVDIPGAGWP</sequence>